<reference evidence="3 4" key="1">
    <citation type="submission" date="2021-08" db="EMBL/GenBank/DDBJ databases">
        <title>complete genome sequencing of Deefgea sp. D25.</title>
        <authorList>
            <person name="Bae J.-W."/>
            <person name="Gim D.-H."/>
        </authorList>
    </citation>
    <scope>NUCLEOTIDE SEQUENCE [LARGE SCALE GENOMIC DNA]</scope>
    <source>
        <strain evidence="3 4">D25</strain>
    </source>
</reference>
<evidence type="ECO:0000259" key="2">
    <source>
        <dbReference type="PROSITE" id="PS50943"/>
    </source>
</evidence>
<keyword evidence="4" id="KW-1185">Reference proteome</keyword>
<dbReference type="Gene3D" id="1.10.260.40">
    <property type="entry name" value="lambda repressor-like DNA-binding domains"/>
    <property type="match status" value="1"/>
</dbReference>
<dbReference type="RefSeq" id="WP_221004790.1">
    <property type="nucleotide sequence ID" value="NZ_CP081150.1"/>
</dbReference>
<proteinExistence type="predicted"/>
<dbReference type="InterPro" id="IPR010982">
    <property type="entry name" value="Lambda_DNA-bd_dom_sf"/>
</dbReference>
<keyword evidence="1" id="KW-0238">DNA-binding</keyword>
<gene>
    <name evidence="3" type="ORF">K4H28_08455</name>
</gene>
<dbReference type="InterPro" id="IPR050807">
    <property type="entry name" value="TransReg_Diox_bact_type"/>
</dbReference>
<feature type="domain" description="HTH cro/C1-type" evidence="2">
    <location>
        <begin position="11"/>
        <end position="69"/>
    </location>
</feature>
<organism evidence="3 4">
    <name type="scientific">Deefgea tanakiae</name>
    <dbReference type="NCBI Taxonomy" id="2865840"/>
    <lineage>
        <taxon>Bacteria</taxon>
        <taxon>Pseudomonadati</taxon>
        <taxon>Pseudomonadota</taxon>
        <taxon>Betaproteobacteria</taxon>
        <taxon>Neisseriales</taxon>
        <taxon>Chitinibacteraceae</taxon>
        <taxon>Deefgea</taxon>
    </lineage>
</organism>
<accession>A0ABX8Z2B2</accession>
<dbReference type="Pfam" id="PF01381">
    <property type="entry name" value="HTH_3"/>
    <property type="match status" value="1"/>
</dbReference>
<protein>
    <submittedName>
        <fullName evidence="3">Helix-turn-helix domain-containing protein</fullName>
    </submittedName>
</protein>
<dbReference type="Proteomes" id="UP000825679">
    <property type="component" value="Chromosome"/>
</dbReference>
<dbReference type="InterPro" id="IPR001387">
    <property type="entry name" value="Cro/C1-type_HTH"/>
</dbReference>
<evidence type="ECO:0000256" key="1">
    <source>
        <dbReference type="ARBA" id="ARBA00023125"/>
    </source>
</evidence>
<dbReference type="SUPFAM" id="SSF47413">
    <property type="entry name" value="lambda repressor-like DNA-binding domains"/>
    <property type="match status" value="1"/>
</dbReference>
<dbReference type="PROSITE" id="PS50943">
    <property type="entry name" value="HTH_CROC1"/>
    <property type="match status" value="1"/>
</dbReference>
<evidence type="ECO:0000313" key="4">
    <source>
        <dbReference type="Proteomes" id="UP000825679"/>
    </source>
</evidence>
<name>A0ABX8Z2B2_9NEIS</name>
<dbReference type="EMBL" id="CP081150">
    <property type="protein sequence ID" value="QZA76382.1"/>
    <property type="molecule type" value="Genomic_DNA"/>
</dbReference>
<dbReference type="SMART" id="SM00530">
    <property type="entry name" value="HTH_XRE"/>
    <property type="match status" value="1"/>
</dbReference>
<dbReference type="PANTHER" id="PTHR46797">
    <property type="entry name" value="HTH-TYPE TRANSCRIPTIONAL REGULATOR"/>
    <property type="match status" value="1"/>
</dbReference>
<dbReference type="PANTHER" id="PTHR46797:SF1">
    <property type="entry name" value="METHYLPHOSPHONATE SYNTHASE"/>
    <property type="match status" value="1"/>
</dbReference>
<sequence length="104" mass="11703">MPSICPIPQRLKEARTNNNLSQQKLGELLGLEAGNASARMNQYERGKHTPDFDTLKRIAEVLDVPVAYFYCEDELEAKIVEAMHKLDSTKKIAVLEFLGRLTNG</sequence>
<dbReference type="CDD" id="cd00093">
    <property type="entry name" value="HTH_XRE"/>
    <property type="match status" value="1"/>
</dbReference>
<evidence type="ECO:0000313" key="3">
    <source>
        <dbReference type="EMBL" id="QZA76382.1"/>
    </source>
</evidence>